<keyword evidence="2" id="KW-1185">Reference proteome</keyword>
<evidence type="ECO:0000313" key="1">
    <source>
        <dbReference type="EMBL" id="KAL3629914.1"/>
    </source>
</evidence>
<proteinExistence type="predicted"/>
<organism evidence="1 2">
    <name type="scientific">Castilleja foliolosa</name>
    <dbReference type="NCBI Taxonomy" id="1961234"/>
    <lineage>
        <taxon>Eukaryota</taxon>
        <taxon>Viridiplantae</taxon>
        <taxon>Streptophyta</taxon>
        <taxon>Embryophyta</taxon>
        <taxon>Tracheophyta</taxon>
        <taxon>Spermatophyta</taxon>
        <taxon>Magnoliopsida</taxon>
        <taxon>eudicotyledons</taxon>
        <taxon>Gunneridae</taxon>
        <taxon>Pentapetalae</taxon>
        <taxon>asterids</taxon>
        <taxon>lamiids</taxon>
        <taxon>Lamiales</taxon>
        <taxon>Orobanchaceae</taxon>
        <taxon>Pedicularideae</taxon>
        <taxon>Castillejinae</taxon>
        <taxon>Castilleja</taxon>
    </lineage>
</organism>
<sequence>MLRVVGRNVGLAGRRILLILTGTRSTLLLMILLEVPHYFCGTQSVQPS</sequence>
<dbReference type="Proteomes" id="UP001632038">
    <property type="component" value="Unassembled WGS sequence"/>
</dbReference>
<gene>
    <name evidence="1" type="ORF">CASFOL_026226</name>
</gene>
<comment type="caution">
    <text evidence="1">The sequence shown here is derived from an EMBL/GenBank/DDBJ whole genome shotgun (WGS) entry which is preliminary data.</text>
</comment>
<dbReference type="AlphaFoldDB" id="A0ABD3CL20"/>
<name>A0ABD3CL20_9LAMI</name>
<accession>A0ABD3CL20</accession>
<protein>
    <submittedName>
        <fullName evidence="1">Uncharacterized protein</fullName>
    </submittedName>
</protein>
<reference evidence="2" key="1">
    <citation type="journal article" date="2024" name="IScience">
        <title>Strigolactones Initiate the Formation of Haustorium-like Structures in Castilleja.</title>
        <authorList>
            <person name="Buerger M."/>
            <person name="Peterson D."/>
            <person name="Chory J."/>
        </authorList>
    </citation>
    <scope>NUCLEOTIDE SEQUENCE [LARGE SCALE GENOMIC DNA]</scope>
</reference>
<dbReference type="EMBL" id="JAVIJP010000033">
    <property type="protein sequence ID" value="KAL3629914.1"/>
    <property type="molecule type" value="Genomic_DNA"/>
</dbReference>
<evidence type="ECO:0000313" key="2">
    <source>
        <dbReference type="Proteomes" id="UP001632038"/>
    </source>
</evidence>